<comment type="caution">
    <text evidence="4">The sequence shown here is derived from an EMBL/GenBank/DDBJ whole genome shotgun (WGS) entry which is preliminary data.</text>
</comment>
<dbReference type="InterPro" id="IPR036390">
    <property type="entry name" value="WH_DNA-bd_sf"/>
</dbReference>
<evidence type="ECO:0000313" key="5">
    <source>
        <dbReference type="Proteomes" id="UP000823046"/>
    </source>
</evidence>
<sequence length="422" mass="46537">MSPDVENKEDAEAVMDLSNPDITTKYHSAADIVNLTMSALIPLCIPGADICTLCKKGDAFIENEASKIFNKKEKGKKGCFYPPFSFMEGEMDWICPSCVEVEKGIAFPTCVSVNEICANFSPLEGESSTLKAGDLVKVDLGCHIDGFISMGAHSFIIGEDPSFFTGRRADVLKAAHVTAEAALRVVKVGNKNTDVTKIIEKAAHEYGCAPVAGSFSHEMKHHLIEGSRTIPNKESHEEKVEEFEFGPNEVYSLDILVSSGDGKVKESDIRTTVFKRAVETNYTLKSQLARTFISEVNKRFPLLPFTIRAVETQKACRMGVSEAMRHELLSPYSVMTDKGGEFVAHFKYTVLLLPGGTKKITGLPFTQKDKLLSSYEITDEEIKKLLASSLHSKKKKKKSKSAIPANETEKEYADVEMHADDE</sequence>
<dbReference type="Proteomes" id="UP000823046">
    <property type="component" value="Unassembled WGS sequence"/>
</dbReference>
<name>A0ABQ7JF07_9APIC</name>
<dbReference type="InterPro" id="IPR036388">
    <property type="entry name" value="WH-like_DNA-bd_sf"/>
</dbReference>
<dbReference type="SUPFAM" id="SSF55920">
    <property type="entry name" value="Creatinase/aminopeptidase"/>
    <property type="match status" value="1"/>
</dbReference>
<dbReference type="CDD" id="cd01089">
    <property type="entry name" value="PA2G4-like"/>
    <property type="match status" value="1"/>
</dbReference>
<reference evidence="4 5" key="1">
    <citation type="journal article" date="2020" name="bioRxiv">
        <title>Metabolic contributions of an alphaproteobacterial endosymbiont in the apicomplexan Cardiosporidium cionae.</title>
        <authorList>
            <person name="Hunter E.S."/>
            <person name="Paight C.J."/>
            <person name="Lane C.E."/>
        </authorList>
    </citation>
    <scope>NUCLEOTIDE SEQUENCE [LARGE SCALE GENOMIC DNA]</scope>
    <source>
        <strain evidence="4">ESH_2018</strain>
    </source>
</reference>
<feature type="domain" description="Peptidase M24" evidence="3">
    <location>
        <begin position="102"/>
        <end position="223"/>
    </location>
</feature>
<dbReference type="InterPro" id="IPR000994">
    <property type="entry name" value="Pept_M24"/>
</dbReference>
<evidence type="ECO:0000313" key="4">
    <source>
        <dbReference type="EMBL" id="KAF8822602.1"/>
    </source>
</evidence>
<evidence type="ECO:0000259" key="3">
    <source>
        <dbReference type="Pfam" id="PF00557"/>
    </source>
</evidence>
<dbReference type="InterPro" id="IPR047113">
    <property type="entry name" value="PA2G4/ARX1"/>
</dbReference>
<dbReference type="Pfam" id="PF00557">
    <property type="entry name" value="Peptidase_M24"/>
    <property type="match status" value="1"/>
</dbReference>
<dbReference type="PANTHER" id="PTHR10804:SF11">
    <property type="entry name" value="PROLIFERATION-ASSOCIATED PROTEIN 2G4"/>
    <property type="match status" value="1"/>
</dbReference>
<dbReference type="PANTHER" id="PTHR10804">
    <property type="entry name" value="PROTEASE FAMILY M24 METHIONYL AMINOPEPTIDASE, AMINOPEPTIDASE P"/>
    <property type="match status" value="1"/>
</dbReference>
<dbReference type="Gene3D" id="3.90.230.10">
    <property type="entry name" value="Creatinase/methionine aminopeptidase superfamily"/>
    <property type="match status" value="1"/>
</dbReference>
<protein>
    <submittedName>
        <fullName evidence="4">Proliferation-associated protein 2G4</fullName>
    </submittedName>
</protein>
<dbReference type="Gene3D" id="1.10.10.10">
    <property type="entry name" value="Winged helix-like DNA-binding domain superfamily/Winged helix DNA-binding domain"/>
    <property type="match status" value="1"/>
</dbReference>
<evidence type="ECO:0000256" key="1">
    <source>
        <dbReference type="ARBA" id="ARBA00007319"/>
    </source>
</evidence>
<accession>A0ABQ7JF07</accession>
<gene>
    <name evidence="4" type="ORF">IE077_000535</name>
</gene>
<comment type="similarity">
    <text evidence="1">Belongs to the peptidase M24 family.</text>
</comment>
<feature type="region of interest" description="Disordered" evidence="2">
    <location>
        <begin position="391"/>
        <end position="422"/>
    </location>
</feature>
<proteinExistence type="inferred from homology"/>
<dbReference type="EMBL" id="JADAQX010000039">
    <property type="protein sequence ID" value="KAF8822602.1"/>
    <property type="molecule type" value="Genomic_DNA"/>
</dbReference>
<feature type="compositionally biased region" description="Basic and acidic residues" evidence="2">
    <location>
        <begin position="407"/>
        <end position="422"/>
    </location>
</feature>
<organism evidence="4 5">
    <name type="scientific">Cardiosporidium cionae</name>
    <dbReference type="NCBI Taxonomy" id="476202"/>
    <lineage>
        <taxon>Eukaryota</taxon>
        <taxon>Sar</taxon>
        <taxon>Alveolata</taxon>
        <taxon>Apicomplexa</taxon>
        <taxon>Aconoidasida</taxon>
        <taxon>Nephromycida</taxon>
        <taxon>Cardiosporidium</taxon>
    </lineage>
</organism>
<feature type="compositionally biased region" description="Basic residues" evidence="2">
    <location>
        <begin position="391"/>
        <end position="400"/>
    </location>
</feature>
<keyword evidence="5" id="KW-1185">Reference proteome</keyword>
<dbReference type="SUPFAM" id="SSF46785">
    <property type="entry name" value="Winged helix' DNA-binding domain"/>
    <property type="match status" value="1"/>
</dbReference>
<evidence type="ECO:0000256" key="2">
    <source>
        <dbReference type="SAM" id="MobiDB-lite"/>
    </source>
</evidence>
<dbReference type="InterPro" id="IPR036005">
    <property type="entry name" value="Creatinase/aminopeptidase-like"/>
</dbReference>